<dbReference type="eggNOG" id="KOG1555">
    <property type="taxonomic scope" value="Eukaryota"/>
</dbReference>
<dbReference type="Gene3D" id="3.40.140.10">
    <property type="entry name" value="Cytidine Deaminase, domain 2"/>
    <property type="match status" value="1"/>
</dbReference>
<name>C1EDW4_MICCC</name>
<organism evidence="8 9">
    <name type="scientific">Micromonas commoda (strain RCC299 / NOUM17 / CCMP2709)</name>
    <name type="common">Picoplanktonic green alga</name>
    <dbReference type="NCBI Taxonomy" id="296587"/>
    <lineage>
        <taxon>Eukaryota</taxon>
        <taxon>Viridiplantae</taxon>
        <taxon>Chlorophyta</taxon>
        <taxon>Mamiellophyceae</taxon>
        <taxon>Mamiellales</taxon>
        <taxon>Mamiellaceae</taxon>
        <taxon>Micromonas</taxon>
    </lineage>
</organism>
<gene>
    <name evidence="8" type="ORF">MICPUN_68730</name>
</gene>
<evidence type="ECO:0000256" key="2">
    <source>
        <dbReference type="ARBA" id="ARBA00022723"/>
    </source>
</evidence>
<sequence length="333" mass="36459">RGVTLAHLIDARLIAPGHGAVSTTYNDVVHHADVLPDGYVAWDGREFASVSAFSLAVKRKTNPGRKADDGWKCVSYMGTPLDRLKRRYEEESKAGSSRGDGQENLSATETMGPAVAAAAAREIAAKTAAAKLREESRPKPPPRRRGVNRALMMTALPGADGVNGDLQMVECEVYDDDERAQPWRLSATPEASFLMDFHSHLCRHEIIGFLGGTWDPRTKCLTVKRALPARRLVLGAPGENANVEVELDPESVPDIVEALDRDGLRVVGWYHSHPVFSTHPSLRDIENQSNYQRLFRDDEAKGGGTPFVGAIVGPYATTNKDLSSDVRWFHVAP</sequence>
<dbReference type="Proteomes" id="UP000002009">
    <property type="component" value="Chromosome 11"/>
</dbReference>
<dbReference type="InParanoid" id="C1EDW4"/>
<feature type="region of interest" description="Disordered" evidence="6">
    <location>
        <begin position="128"/>
        <end position="147"/>
    </location>
</feature>
<dbReference type="PANTHER" id="PTHR10410">
    <property type="entry name" value="EUKARYOTIC TRANSLATION INITIATION FACTOR 3 -RELATED"/>
    <property type="match status" value="1"/>
</dbReference>
<dbReference type="AlphaFoldDB" id="C1EDW4"/>
<dbReference type="EMBL" id="CP001330">
    <property type="protein sequence ID" value="ACO66434.1"/>
    <property type="molecule type" value="Genomic_DNA"/>
</dbReference>
<keyword evidence="3" id="KW-0378">Hydrolase</keyword>
<dbReference type="Pfam" id="PF18755">
    <property type="entry name" value="RAMA"/>
    <property type="match status" value="1"/>
</dbReference>
<accession>C1EDW4</accession>
<proteinExistence type="predicted"/>
<keyword evidence="1" id="KW-0645">Protease</keyword>
<evidence type="ECO:0000256" key="4">
    <source>
        <dbReference type="ARBA" id="ARBA00022833"/>
    </source>
</evidence>
<evidence type="ECO:0000259" key="7">
    <source>
        <dbReference type="PROSITE" id="PS50249"/>
    </source>
</evidence>
<dbReference type="OrthoDB" id="497636at2759"/>
<keyword evidence="5" id="KW-0482">Metalloprotease</keyword>
<keyword evidence="2" id="KW-0479">Metal-binding</keyword>
<protein>
    <recommendedName>
        <fullName evidence="7">MPN domain-containing protein</fullName>
    </recommendedName>
</protein>
<reference evidence="8 9" key="1">
    <citation type="journal article" date="2009" name="Science">
        <title>Green evolution and dynamic adaptations revealed by genomes of the marine picoeukaryotes Micromonas.</title>
        <authorList>
            <person name="Worden A.Z."/>
            <person name="Lee J.H."/>
            <person name="Mock T."/>
            <person name="Rouze P."/>
            <person name="Simmons M.P."/>
            <person name="Aerts A.L."/>
            <person name="Allen A.E."/>
            <person name="Cuvelier M.L."/>
            <person name="Derelle E."/>
            <person name="Everett M.V."/>
            <person name="Foulon E."/>
            <person name="Grimwood J."/>
            <person name="Gundlach H."/>
            <person name="Henrissat B."/>
            <person name="Napoli C."/>
            <person name="McDonald S.M."/>
            <person name="Parker M.S."/>
            <person name="Rombauts S."/>
            <person name="Salamov A."/>
            <person name="Von Dassow P."/>
            <person name="Badger J.H."/>
            <person name="Coutinho P.M."/>
            <person name="Demir E."/>
            <person name="Dubchak I."/>
            <person name="Gentemann C."/>
            <person name="Eikrem W."/>
            <person name="Gready J.E."/>
            <person name="John U."/>
            <person name="Lanier W."/>
            <person name="Lindquist E.A."/>
            <person name="Lucas S."/>
            <person name="Mayer K.F."/>
            <person name="Moreau H."/>
            <person name="Not F."/>
            <person name="Otillar R."/>
            <person name="Panaud O."/>
            <person name="Pangilinan J."/>
            <person name="Paulsen I."/>
            <person name="Piegu B."/>
            <person name="Poliakov A."/>
            <person name="Robbens S."/>
            <person name="Schmutz J."/>
            <person name="Toulza E."/>
            <person name="Wyss T."/>
            <person name="Zelensky A."/>
            <person name="Zhou K."/>
            <person name="Armbrust E.V."/>
            <person name="Bhattacharya D."/>
            <person name="Goodenough U.W."/>
            <person name="Van de Peer Y."/>
            <person name="Grigoriev I.V."/>
        </authorList>
    </citation>
    <scope>NUCLEOTIDE SEQUENCE [LARGE SCALE GENOMIC DNA]</scope>
    <source>
        <strain evidence="9">RCC299 / NOUM17</strain>
    </source>
</reference>
<evidence type="ECO:0000313" key="9">
    <source>
        <dbReference type="Proteomes" id="UP000002009"/>
    </source>
</evidence>
<dbReference type="SUPFAM" id="SSF102712">
    <property type="entry name" value="JAB1/MPN domain"/>
    <property type="match status" value="1"/>
</dbReference>
<evidence type="ECO:0000256" key="6">
    <source>
        <dbReference type="SAM" id="MobiDB-lite"/>
    </source>
</evidence>
<dbReference type="InterPro" id="IPR040843">
    <property type="entry name" value="RAMA"/>
</dbReference>
<feature type="non-terminal residue" evidence="8">
    <location>
        <position position="1"/>
    </location>
</feature>
<keyword evidence="9" id="KW-1185">Reference proteome</keyword>
<keyword evidence="4" id="KW-0862">Zinc</keyword>
<evidence type="ECO:0000313" key="8">
    <source>
        <dbReference type="EMBL" id="ACO66434.1"/>
    </source>
</evidence>
<dbReference type="Pfam" id="PF14464">
    <property type="entry name" value="Prok-JAB"/>
    <property type="match status" value="1"/>
</dbReference>
<dbReference type="InterPro" id="IPR037518">
    <property type="entry name" value="MPN"/>
</dbReference>
<dbReference type="PROSITE" id="PS50249">
    <property type="entry name" value="MPN"/>
    <property type="match status" value="1"/>
</dbReference>
<dbReference type="InterPro" id="IPR050242">
    <property type="entry name" value="JAMM_MPN+_peptidase_M67A"/>
</dbReference>
<dbReference type="RefSeq" id="XP_002505176.1">
    <property type="nucleotide sequence ID" value="XM_002505130.1"/>
</dbReference>
<dbReference type="GO" id="GO:0008237">
    <property type="term" value="F:metallopeptidase activity"/>
    <property type="evidence" value="ECO:0007669"/>
    <property type="project" value="UniProtKB-KW"/>
</dbReference>
<dbReference type="InterPro" id="IPR028090">
    <property type="entry name" value="JAB_dom_prok"/>
</dbReference>
<feature type="non-terminal residue" evidence="8">
    <location>
        <position position="333"/>
    </location>
</feature>
<dbReference type="GeneID" id="8247292"/>
<feature type="domain" description="MPN" evidence="7">
    <location>
        <begin position="185"/>
        <end position="331"/>
    </location>
</feature>
<dbReference type="STRING" id="296587.C1EDW4"/>
<evidence type="ECO:0000256" key="1">
    <source>
        <dbReference type="ARBA" id="ARBA00022670"/>
    </source>
</evidence>
<evidence type="ECO:0000256" key="5">
    <source>
        <dbReference type="ARBA" id="ARBA00023049"/>
    </source>
</evidence>
<dbReference type="GO" id="GO:0046872">
    <property type="term" value="F:metal ion binding"/>
    <property type="evidence" value="ECO:0007669"/>
    <property type="project" value="UniProtKB-KW"/>
</dbReference>
<dbReference type="GO" id="GO:0006508">
    <property type="term" value="P:proteolysis"/>
    <property type="evidence" value="ECO:0007669"/>
    <property type="project" value="UniProtKB-KW"/>
</dbReference>
<dbReference type="KEGG" id="mis:MICPUN_68730"/>
<evidence type="ECO:0000256" key="3">
    <source>
        <dbReference type="ARBA" id="ARBA00022801"/>
    </source>
</evidence>